<reference evidence="2 4" key="2">
    <citation type="journal article" date="2013" name="Nature">
        <title>Insights into bilaterian evolution from three spiralian genomes.</title>
        <authorList>
            <person name="Simakov O."/>
            <person name="Marletaz F."/>
            <person name="Cho S.J."/>
            <person name="Edsinger-Gonzales E."/>
            <person name="Havlak P."/>
            <person name="Hellsten U."/>
            <person name="Kuo D.H."/>
            <person name="Larsson T."/>
            <person name="Lv J."/>
            <person name="Arendt D."/>
            <person name="Savage R."/>
            <person name="Osoegawa K."/>
            <person name="de Jong P."/>
            <person name="Grimwood J."/>
            <person name="Chapman J.A."/>
            <person name="Shapiro H."/>
            <person name="Aerts A."/>
            <person name="Otillar R.P."/>
            <person name="Terry A.Y."/>
            <person name="Boore J.L."/>
            <person name="Grigoriev I.V."/>
            <person name="Lindberg D.R."/>
            <person name="Seaver E.C."/>
            <person name="Weisblat D.A."/>
            <person name="Putnam N.H."/>
            <person name="Rokhsar D.S."/>
        </authorList>
    </citation>
    <scope>NUCLEOTIDE SEQUENCE</scope>
    <source>
        <strain evidence="2 4">I ESC-2004</strain>
    </source>
</reference>
<evidence type="ECO:0000313" key="2">
    <source>
        <dbReference type="EMBL" id="ELU05086.1"/>
    </source>
</evidence>
<dbReference type="Proteomes" id="UP000014760">
    <property type="component" value="Unassembled WGS sequence"/>
</dbReference>
<organism evidence="2">
    <name type="scientific">Capitella teleta</name>
    <name type="common">Polychaete worm</name>
    <dbReference type="NCBI Taxonomy" id="283909"/>
    <lineage>
        <taxon>Eukaryota</taxon>
        <taxon>Metazoa</taxon>
        <taxon>Spiralia</taxon>
        <taxon>Lophotrochozoa</taxon>
        <taxon>Annelida</taxon>
        <taxon>Polychaeta</taxon>
        <taxon>Sedentaria</taxon>
        <taxon>Scolecida</taxon>
        <taxon>Capitellidae</taxon>
        <taxon>Capitella</taxon>
    </lineage>
</organism>
<accession>R7UNZ4</accession>
<name>R7UNZ4_CAPTE</name>
<dbReference type="HOGENOM" id="CLU_2006052_0_0_1"/>
<evidence type="ECO:0000256" key="1">
    <source>
        <dbReference type="SAM" id="MobiDB-lite"/>
    </source>
</evidence>
<proteinExistence type="predicted"/>
<dbReference type="EMBL" id="KB301784">
    <property type="protein sequence ID" value="ELU05086.1"/>
    <property type="molecule type" value="Genomic_DNA"/>
</dbReference>
<sequence length="124" mass="14170">MRLKLAPKFTPDLLKPNHFSKMRVPNATSIISRDVSAALKRMVEKEGRPAKELPTLTPGERPPETDLRDRKQLATVASQTANPRSYTVSVPGNKLRRNRSALVRTDLHDRYVKHFGRYIIATFY</sequence>
<keyword evidence="4" id="KW-1185">Reference proteome</keyword>
<feature type="region of interest" description="Disordered" evidence="1">
    <location>
        <begin position="45"/>
        <end position="68"/>
    </location>
</feature>
<reference evidence="4" key="1">
    <citation type="submission" date="2012-12" db="EMBL/GenBank/DDBJ databases">
        <authorList>
            <person name="Hellsten U."/>
            <person name="Grimwood J."/>
            <person name="Chapman J.A."/>
            <person name="Shapiro H."/>
            <person name="Aerts A."/>
            <person name="Otillar R.P."/>
            <person name="Terry A.Y."/>
            <person name="Boore J.L."/>
            <person name="Simakov O."/>
            <person name="Marletaz F."/>
            <person name="Cho S.-J."/>
            <person name="Edsinger-Gonzales E."/>
            <person name="Havlak P."/>
            <person name="Kuo D.-H."/>
            <person name="Larsson T."/>
            <person name="Lv J."/>
            <person name="Arendt D."/>
            <person name="Savage R."/>
            <person name="Osoegawa K."/>
            <person name="de Jong P."/>
            <person name="Lindberg D.R."/>
            <person name="Seaver E.C."/>
            <person name="Weisblat D.A."/>
            <person name="Putnam N.H."/>
            <person name="Grigoriev I.V."/>
            <person name="Rokhsar D.S."/>
        </authorList>
    </citation>
    <scope>NUCLEOTIDE SEQUENCE</scope>
    <source>
        <strain evidence="4">I ESC-2004</strain>
    </source>
</reference>
<dbReference type="EMBL" id="AMQN01023633">
    <property type="status" value="NOT_ANNOTATED_CDS"/>
    <property type="molecule type" value="Genomic_DNA"/>
</dbReference>
<dbReference type="EnsemblMetazoa" id="CapteT212830">
    <property type="protein sequence ID" value="CapteP212830"/>
    <property type="gene ID" value="CapteG212830"/>
</dbReference>
<dbReference type="OrthoDB" id="6759522at2759"/>
<evidence type="ECO:0000313" key="3">
    <source>
        <dbReference type="EnsemblMetazoa" id="CapteP212830"/>
    </source>
</evidence>
<gene>
    <name evidence="2" type="ORF">CAPTEDRAFT_212830</name>
</gene>
<reference evidence="3" key="3">
    <citation type="submission" date="2015-06" db="UniProtKB">
        <authorList>
            <consortium name="EnsemblMetazoa"/>
        </authorList>
    </citation>
    <scope>IDENTIFICATION</scope>
</reference>
<dbReference type="AlphaFoldDB" id="R7UNZ4"/>
<evidence type="ECO:0000313" key="4">
    <source>
        <dbReference type="Proteomes" id="UP000014760"/>
    </source>
</evidence>
<dbReference type="STRING" id="283909.R7UNZ4"/>
<protein>
    <submittedName>
        <fullName evidence="2 3">Uncharacterized protein</fullName>
    </submittedName>
</protein>